<dbReference type="RefSeq" id="WP_129212904.1">
    <property type="nucleotide sequence ID" value="NZ_REGR01000008.1"/>
</dbReference>
<protein>
    <submittedName>
        <fullName evidence="1">DUF3833 domain-containing protein</fullName>
    </submittedName>
</protein>
<keyword evidence="2" id="KW-1185">Reference proteome</keyword>
<dbReference type="EMBL" id="REGR01000008">
    <property type="protein sequence ID" value="RXZ43534.1"/>
    <property type="molecule type" value="Genomic_DNA"/>
</dbReference>
<organism evidence="1 2">
    <name type="scientific">Crenobacter cavernae</name>
    <dbReference type="NCBI Taxonomy" id="2290923"/>
    <lineage>
        <taxon>Bacteria</taxon>
        <taxon>Pseudomonadati</taxon>
        <taxon>Pseudomonadota</taxon>
        <taxon>Betaproteobacteria</taxon>
        <taxon>Neisseriales</taxon>
        <taxon>Neisseriaceae</taxon>
        <taxon>Crenobacter</taxon>
    </lineage>
</organism>
<gene>
    <name evidence="1" type="ORF">EBB06_09215</name>
</gene>
<proteinExistence type="predicted"/>
<sequence>MKTPARTASLVWPLLALTLLPADSGNARIDDYRSTRPRLDLARYFDGPVSARGLFQDRSGKVVRRFTVQIYARWAGGTGTLDERFVYDNGERRRLVWTLKKRPDGRYTATAADVVGEAEGRMVGHAFNWSYTLKLSVGGQVVEVDFEDWMYQLDEATVINRSELKKYGLRVGEMTLFFRKGARS</sequence>
<dbReference type="InterPro" id="IPR024409">
    <property type="entry name" value="DUF3833"/>
</dbReference>
<comment type="caution">
    <text evidence="1">The sequence shown here is derived from an EMBL/GenBank/DDBJ whole genome shotgun (WGS) entry which is preliminary data.</text>
</comment>
<dbReference type="Proteomes" id="UP000290682">
    <property type="component" value="Unassembled WGS sequence"/>
</dbReference>
<evidence type="ECO:0000313" key="2">
    <source>
        <dbReference type="Proteomes" id="UP000290682"/>
    </source>
</evidence>
<name>A0ABY0FC20_9NEIS</name>
<accession>A0ABY0FC20</accession>
<evidence type="ECO:0000313" key="1">
    <source>
        <dbReference type="EMBL" id="RXZ43534.1"/>
    </source>
</evidence>
<dbReference type="Pfam" id="PF12915">
    <property type="entry name" value="DUF3833"/>
    <property type="match status" value="1"/>
</dbReference>
<reference evidence="1 2" key="1">
    <citation type="submission" date="2018-10" db="EMBL/GenBank/DDBJ databases">
        <title>Draft genome of Fastidiocella sp. strain 375T, a bacterium isolated from a karstic cave dripping water.</title>
        <authorList>
            <person name="Coelho C."/>
            <person name="Verissimo A."/>
            <person name="Tiago I."/>
        </authorList>
    </citation>
    <scope>NUCLEOTIDE SEQUENCE [LARGE SCALE GENOMIC DNA]</scope>
    <source>
        <strain evidence="1 2">CAVE-375</strain>
    </source>
</reference>